<dbReference type="SUPFAM" id="SSF46785">
    <property type="entry name" value="Winged helix' DNA-binding domain"/>
    <property type="match status" value="1"/>
</dbReference>
<protein>
    <submittedName>
        <fullName evidence="5">Winged helix-turn-helix transcriptional regulator</fullName>
    </submittedName>
</protein>
<reference evidence="5" key="2">
    <citation type="journal article" date="2021" name="PeerJ">
        <title>Extensive microbial diversity within the chicken gut microbiome revealed by metagenomics and culture.</title>
        <authorList>
            <person name="Gilroy R."/>
            <person name="Ravi A."/>
            <person name="Getino M."/>
            <person name="Pursley I."/>
            <person name="Horton D.L."/>
            <person name="Alikhan N.F."/>
            <person name="Baker D."/>
            <person name="Gharbi K."/>
            <person name="Hall N."/>
            <person name="Watson M."/>
            <person name="Adriaenssens E.M."/>
            <person name="Foster-Nyarko E."/>
            <person name="Jarju S."/>
            <person name="Secka A."/>
            <person name="Antonio M."/>
            <person name="Oren A."/>
            <person name="Chaudhuri R.R."/>
            <person name="La Ragione R."/>
            <person name="Hildebrand F."/>
            <person name="Pallen M.J."/>
        </authorList>
    </citation>
    <scope>NUCLEOTIDE SEQUENCE</scope>
    <source>
        <strain evidence="5">CHK187-14744</strain>
    </source>
</reference>
<evidence type="ECO:0000256" key="2">
    <source>
        <dbReference type="ARBA" id="ARBA00023125"/>
    </source>
</evidence>
<organism evidence="5 6">
    <name type="scientific">Candidatus Onthocola gallistercoris</name>
    <dbReference type="NCBI Taxonomy" id="2840876"/>
    <lineage>
        <taxon>Bacteria</taxon>
        <taxon>Bacillati</taxon>
        <taxon>Bacillota</taxon>
        <taxon>Bacilli</taxon>
        <taxon>Candidatus Onthocola</taxon>
    </lineage>
</organism>
<dbReference type="PANTHER" id="PTHR42756:SF1">
    <property type="entry name" value="TRANSCRIPTIONAL REPRESSOR OF EMRAB OPERON"/>
    <property type="match status" value="1"/>
</dbReference>
<keyword evidence="2" id="KW-0238">DNA-binding</keyword>
<dbReference type="InterPro" id="IPR036388">
    <property type="entry name" value="WH-like_DNA-bd_sf"/>
</dbReference>
<comment type="caution">
    <text evidence="5">The sequence shown here is derived from an EMBL/GenBank/DDBJ whole genome shotgun (WGS) entry which is preliminary data.</text>
</comment>
<evidence type="ECO:0000313" key="5">
    <source>
        <dbReference type="EMBL" id="HIU03350.1"/>
    </source>
</evidence>
<proteinExistence type="predicted"/>
<evidence type="ECO:0000313" key="6">
    <source>
        <dbReference type="Proteomes" id="UP000824164"/>
    </source>
</evidence>
<dbReference type="GO" id="GO:0003677">
    <property type="term" value="F:DNA binding"/>
    <property type="evidence" value="ECO:0007669"/>
    <property type="project" value="UniProtKB-KW"/>
</dbReference>
<gene>
    <name evidence="5" type="ORF">IAB63_08870</name>
</gene>
<evidence type="ECO:0000256" key="3">
    <source>
        <dbReference type="ARBA" id="ARBA00023163"/>
    </source>
</evidence>
<accession>A0A9D1KYB5</accession>
<feature type="domain" description="HTH marR-type" evidence="4">
    <location>
        <begin position="32"/>
        <end position="138"/>
    </location>
</feature>
<dbReference type="Proteomes" id="UP000824164">
    <property type="component" value="Unassembled WGS sequence"/>
</dbReference>
<keyword evidence="3" id="KW-0804">Transcription</keyword>
<keyword evidence="1" id="KW-0805">Transcription regulation</keyword>
<dbReference type="InterPro" id="IPR000835">
    <property type="entry name" value="HTH_MarR-typ"/>
</dbReference>
<reference evidence="5" key="1">
    <citation type="submission" date="2020-10" db="EMBL/GenBank/DDBJ databases">
        <authorList>
            <person name="Gilroy R."/>
        </authorList>
    </citation>
    <scope>NUCLEOTIDE SEQUENCE</scope>
    <source>
        <strain evidence="5">CHK187-14744</strain>
    </source>
</reference>
<name>A0A9D1KYB5_9FIRM</name>
<evidence type="ECO:0000259" key="4">
    <source>
        <dbReference type="SMART" id="SM00347"/>
    </source>
</evidence>
<dbReference type="Pfam" id="PF12802">
    <property type="entry name" value="MarR_2"/>
    <property type="match status" value="1"/>
</dbReference>
<dbReference type="GO" id="GO:0003700">
    <property type="term" value="F:DNA-binding transcription factor activity"/>
    <property type="evidence" value="ECO:0007669"/>
    <property type="project" value="InterPro"/>
</dbReference>
<dbReference type="InterPro" id="IPR036390">
    <property type="entry name" value="WH_DNA-bd_sf"/>
</dbReference>
<dbReference type="EMBL" id="DVLT01000053">
    <property type="protein sequence ID" value="HIU03350.1"/>
    <property type="molecule type" value="Genomic_DNA"/>
</dbReference>
<sequence length="168" mass="19806">MKLEWLGEYREFTEKLIKFGNAYAAMYKNENDYACEVKFSSTQLQVMEYILENEERHQNMAEMASRLAMSPSAFSKNVTKMVAKGMLEKYHTSRNKKDVIVQVTEFGRKAYREYVACVYEVSFKDMFKIMDNIPKEYIDMFCQVLDIAATRWGTGRHELPEEILIKIE</sequence>
<dbReference type="PANTHER" id="PTHR42756">
    <property type="entry name" value="TRANSCRIPTIONAL REGULATOR, MARR"/>
    <property type="match status" value="1"/>
</dbReference>
<dbReference type="Gene3D" id="1.10.10.10">
    <property type="entry name" value="Winged helix-like DNA-binding domain superfamily/Winged helix DNA-binding domain"/>
    <property type="match status" value="1"/>
</dbReference>
<dbReference type="SMART" id="SM00347">
    <property type="entry name" value="HTH_MARR"/>
    <property type="match status" value="1"/>
</dbReference>
<dbReference type="AlphaFoldDB" id="A0A9D1KYB5"/>
<evidence type="ECO:0000256" key="1">
    <source>
        <dbReference type="ARBA" id="ARBA00023015"/>
    </source>
</evidence>